<gene>
    <name evidence="2" type="ORF">BK131_11830</name>
</gene>
<protein>
    <submittedName>
        <fullName evidence="2">Thiol reductase thioredoxin</fullName>
    </submittedName>
</protein>
<dbReference type="RefSeq" id="WP_076331729.1">
    <property type="nucleotide sequence ID" value="NZ_MRTJ01000002.1"/>
</dbReference>
<dbReference type="AlphaFoldDB" id="A0A1R1C0L2"/>
<evidence type="ECO:0000259" key="1">
    <source>
        <dbReference type="Pfam" id="PF00085"/>
    </source>
</evidence>
<proteinExistence type="predicted"/>
<evidence type="ECO:0000313" key="3">
    <source>
        <dbReference type="Proteomes" id="UP000187134"/>
    </source>
</evidence>
<dbReference type="EMBL" id="MRTJ01000002">
    <property type="protein sequence ID" value="OMF15538.1"/>
    <property type="molecule type" value="Genomic_DNA"/>
</dbReference>
<organism evidence="2 3">
    <name type="scientific">Paenibacillus amylolyticus</name>
    <dbReference type="NCBI Taxonomy" id="1451"/>
    <lineage>
        <taxon>Bacteria</taxon>
        <taxon>Bacillati</taxon>
        <taxon>Bacillota</taxon>
        <taxon>Bacilli</taxon>
        <taxon>Bacillales</taxon>
        <taxon>Paenibacillaceae</taxon>
        <taxon>Paenibacillus</taxon>
    </lineage>
</organism>
<dbReference type="InterPro" id="IPR013766">
    <property type="entry name" value="Thioredoxin_domain"/>
</dbReference>
<feature type="domain" description="Thioredoxin" evidence="1">
    <location>
        <begin position="19"/>
        <end position="90"/>
    </location>
</feature>
<sequence>MKEMMELTSLDMVERFVDEHELSFLYVSQTNCSVCHALLPKIRTLLEEYPLIQLGHINIHDVESIAEKYMIFTAPIMLLIIEQKEYVRADRFVRFNELKHKLDQIYELYTQSM</sequence>
<accession>A0A1R1C0L2</accession>
<dbReference type="OrthoDB" id="411356at2"/>
<reference evidence="2 3" key="1">
    <citation type="submission" date="2016-11" db="EMBL/GenBank/DDBJ databases">
        <title>Paenibacillus species isolates.</title>
        <authorList>
            <person name="Beno S.M."/>
        </authorList>
    </citation>
    <scope>NUCLEOTIDE SEQUENCE [LARGE SCALE GENOMIC DNA]</scope>
    <source>
        <strain evidence="2 3">FSL H8-0246</strain>
    </source>
</reference>
<dbReference type="Pfam" id="PF00085">
    <property type="entry name" value="Thioredoxin"/>
    <property type="match status" value="1"/>
</dbReference>
<dbReference type="Gene3D" id="3.40.30.10">
    <property type="entry name" value="Glutaredoxin"/>
    <property type="match status" value="1"/>
</dbReference>
<dbReference type="SUPFAM" id="SSF52833">
    <property type="entry name" value="Thioredoxin-like"/>
    <property type="match status" value="1"/>
</dbReference>
<dbReference type="CDD" id="cd02947">
    <property type="entry name" value="TRX_family"/>
    <property type="match status" value="1"/>
</dbReference>
<comment type="caution">
    <text evidence="2">The sequence shown here is derived from an EMBL/GenBank/DDBJ whole genome shotgun (WGS) entry which is preliminary data.</text>
</comment>
<dbReference type="Proteomes" id="UP000187134">
    <property type="component" value="Unassembled WGS sequence"/>
</dbReference>
<name>A0A1R1C0L2_PAEAM</name>
<dbReference type="InterPro" id="IPR036249">
    <property type="entry name" value="Thioredoxin-like_sf"/>
</dbReference>
<evidence type="ECO:0000313" key="2">
    <source>
        <dbReference type="EMBL" id="OMF15538.1"/>
    </source>
</evidence>